<gene>
    <name evidence="1" type="ORF">Thi970DRAFT_04476</name>
</gene>
<dbReference type="RefSeq" id="WP_009151216.1">
    <property type="nucleotide sequence ID" value="NZ_CP121471.1"/>
</dbReference>
<dbReference type="EMBL" id="JH603170">
    <property type="protein sequence ID" value="EIC20813.1"/>
    <property type="molecule type" value="Genomic_DNA"/>
</dbReference>
<evidence type="ECO:0000313" key="2">
    <source>
        <dbReference type="Proteomes" id="UP000002964"/>
    </source>
</evidence>
<dbReference type="Proteomes" id="UP000002964">
    <property type="component" value="Unassembled WGS sequence"/>
</dbReference>
<reference evidence="1 2" key="2">
    <citation type="submission" date="2011-11" db="EMBL/GenBank/DDBJ databases">
        <authorList>
            <consortium name="US DOE Joint Genome Institute"/>
            <person name="Lucas S."/>
            <person name="Han J."/>
            <person name="Lapidus A."/>
            <person name="Cheng J.-F."/>
            <person name="Goodwin L."/>
            <person name="Pitluck S."/>
            <person name="Peters L."/>
            <person name="Ovchinnikova G."/>
            <person name="Zhang X."/>
            <person name="Detter J.C."/>
            <person name="Han C."/>
            <person name="Tapia R."/>
            <person name="Land M."/>
            <person name="Hauser L."/>
            <person name="Kyrpides N."/>
            <person name="Ivanova N."/>
            <person name="Pagani I."/>
            <person name="Vogl K."/>
            <person name="Liu Z."/>
            <person name="Overmann J."/>
            <person name="Frigaard N.-U."/>
            <person name="Bryant D."/>
            <person name="Woyke T."/>
        </authorList>
    </citation>
    <scope>NUCLEOTIDE SEQUENCE [LARGE SCALE GENOMIC DNA]</scope>
    <source>
        <strain evidence="1 2">970</strain>
    </source>
</reference>
<protein>
    <submittedName>
        <fullName evidence="1">Uncharacterized protein</fullName>
    </submittedName>
</protein>
<name>H8Z714_9GAMM</name>
<dbReference type="AlphaFoldDB" id="H8Z714"/>
<evidence type="ECO:0000313" key="1">
    <source>
        <dbReference type="EMBL" id="EIC20813.1"/>
    </source>
</evidence>
<sequence>MNLSCTYPGNKPPYVKDDKRWFVLNAHRRARVRKPGRGELAELGVSNTGQTAPARVIVLRTALNMRARRVVFDRRINDASSDQEIIGYLRAQGFDYPPKRADVDPMRLALELDRLGVAAF</sequence>
<organism evidence="1 2">
    <name type="scientific">Thiorhodovibrio frisius</name>
    <dbReference type="NCBI Taxonomy" id="631362"/>
    <lineage>
        <taxon>Bacteria</taxon>
        <taxon>Pseudomonadati</taxon>
        <taxon>Pseudomonadota</taxon>
        <taxon>Gammaproteobacteria</taxon>
        <taxon>Chromatiales</taxon>
        <taxon>Chromatiaceae</taxon>
        <taxon>Thiorhodovibrio</taxon>
    </lineage>
</organism>
<dbReference type="HOGENOM" id="CLU_2048669_0_0_6"/>
<keyword evidence="2" id="KW-1185">Reference proteome</keyword>
<reference evidence="2" key="1">
    <citation type="submission" date="2011-06" db="EMBL/GenBank/DDBJ databases">
        <authorList>
            <consortium name="US DOE Joint Genome Institute (JGI-PGF)"/>
            <person name="Lucas S."/>
            <person name="Han J."/>
            <person name="Lapidus A."/>
            <person name="Cheng J.-F."/>
            <person name="Goodwin L."/>
            <person name="Pitluck S."/>
            <person name="Peters L."/>
            <person name="Land M.L."/>
            <person name="Hauser L."/>
            <person name="Vogl K."/>
            <person name="Liu Z."/>
            <person name="Overmann J."/>
            <person name="Frigaard N.-U."/>
            <person name="Bryant D.A."/>
            <person name="Woyke T.J."/>
        </authorList>
    </citation>
    <scope>NUCLEOTIDE SEQUENCE [LARGE SCALE GENOMIC DNA]</scope>
    <source>
        <strain evidence="2">970</strain>
    </source>
</reference>
<accession>H8Z714</accession>
<proteinExistence type="predicted"/>
<dbReference type="STRING" id="631362.Thi970DRAFT_04476"/>